<sequence length="174" mass="19534">MSLLRAIAGKARLSRCMLRPLPVSVNVLSSKHDLRESSTEESRKFFERNKQLNRPMSPISPIIINPPLTTVLSISHRLTGLSLSVLVYGWGISEIYARSNFAQQLDMLQATFPSSFLATIKFLVITSFAFHFLNGIRHLAWDMGYGFTLKELYLSGYVVLSITLIIAAYALSSY</sequence>
<evidence type="ECO:0000256" key="2">
    <source>
        <dbReference type="ARBA" id="ARBA00022617"/>
    </source>
</evidence>
<evidence type="ECO:0000256" key="3">
    <source>
        <dbReference type="ARBA" id="ARBA00022692"/>
    </source>
</evidence>
<evidence type="ECO:0000256" key="7">
    <source>
        <dbReference type="ARBA" id="ARBA00023136"/>
    </source>
</evidence>
<evidence type="ECO:0000313" key="10">
    <source>
        <dbReference type="EMBL" id="RWS09996.1"/>
    </source>
</evidence>
<dbReference type="Gene3D" id="1.20.1300.10">
    <property type="entry name" value="Fumarate reductase/succinate dehydrogenase, transmembrane subunit"/>
    <property type="match status" value="1"/>
</dbReference>
<keyword evidence="4" id="KW-0479">Metal-binding</keyword>
<dbReference type="EMBL" id="NCKU01002258">
    <property type="protein sequence ID" value="RWS09996.1"/>
    <property type="molecule type" value="Genomic_DNA"/>
</dbReference>
<dbReference type="PANTHER" id="PTHR10978">
    <property type="entry name" value="SUCCINATE DEHYDROGENASE CYTOCHROME B560 SUBUNIT"/>
    <property type="match status" value="1"/>
</dbReference>
<dbReference type="OrthoDB" id="588261at2759"/>
<reference evidence="10 11" key="1">
    <citation type="journal article" date="2018" name="Gigascience">
        <title>Genomes of trombidid mites reveal novel predicted allergens and laterally-transferred genes associated with secondary metabolism.</title>
        <authorList>
            <person name="Dong X."/>
            <person name="Chaisiri K."/>
            <person name="Xia D."/>
            <person name="Armstrong S.D."/>
            <person name="Fang Y."/>
            <person name="Donnelly M.J."/>
            <person name="Kadowaki T."/>
            <person name="McGarry J.W."/>
            <person name="Darby A.C."/>
            <person name="Makepeace B.L."/>
        </authorList>
    </citation>
    <scope>NUCLEOTIDE SEQUENCE [LARGE SCALE GENOMIC DNA]</scope>
    <source>
        <strain evidence="10">UoL-WK</strain>
    </source>
</reference>
<keyword evidence="3 8" id="KW-0812">Transmembrane</keyword>
<keyword evidence="5 8" id="KW-1133">Transmembrane helix</keyword>
<dbReference type="CDD" id="cd03499">
    <property type="entry name" value="SQR_TypeC_SdhC"/>
    <property type="match status" value="1"/>
</dbReference>
<evidence type="ECO:0000256" key="8">
    <source>
        <dbReference type="SAM" id="Phobius"/>
    </source>
</evidence>
<dbReference type="NCBIfam" id="TIGR02970">
    <property type="entry name" value="succ_dehyd_cytB"/>
    <property type="match status" value="1"/>
</dbReference>
<dbReference type="GO" id="GO:0016020">
    <property type="term" value="C:membrane"/>
    <property type="evidence" value="ECO:0007669"/>
    <property type="project" value="UniProtKB-SubCell"/>
</dbReference>
<evidence type="ECO:0000313" key="11">
    <source>
        <dbReference type="Proteomes" id="UP000285301"/>
    </source>
</evidence>
<comment type="subcellular location">
    <subcellularLocation>
        <location evidence="1">Membrane</location>
        <topology evidence="1">Multi-pass membrane protein</topology>
    </subcellularLocation>
</comment>
<evidence type="ECO:0000313" key="9">
    <source>
        <dbReference type="EMBL" id="RWS07296.1"/>
    </source>
</evidence>
<organism evidence="10 11">
    <name type="scientific">Dinothrombium tinctorium</name>
    <dbReference type="NCBI Taxonomy" id="1965070"/>
    <lineage>
        <taxon>Eukaryota</taxon>
        <taxon>Metazoa</taxon>
        <taxon>Ecdysozoa</taxon>
        <taxon>Arthropoda</taxon>
        <taxon>Chelicerata</taxon>
        <taxon>Arachnida</taxon>
        <taxon>Acari</taxon>
        <taxon>Acariformes</taxon>
        <taxon>Trombidiformes</taxon>
        <taxon>Prostigmata</taxon>
        <taxon>Anystina</taxon>
        <taxon>Parasitengona</taxon>
        <taxon>Trombidioidea</taxon>
        <taxon>Trombidiidae</taxon>
        <taxon>Dinothrombium</taxon>
    </lineage>
</organism>
<keyword evidence="7 8" id="KW-0472">Membrane</keyword>
<reference evidence="10" key="2">
    <citation type="submission" date="2018-11" db="EMBL/GenBank/DDBJ databases">
        <title>Trombidioid mite genomics.</title>
        <authorList>
            <person name="Dong X."/>
        </authorList>
    </citation>
    <scope>NUCLEOTIDE SEQUENCE</scope>
    <source>
        <strain evidence="10">UoL-WK</strain>
    </source>
</reference>
<dbReference type="Pfam" id="PF01127">
    <property type="entry name" value="Sdh_cyt"/>
    <property type="match status" value="1"/>
</dbReference>
<keyword evidence="6" id="KW-0408">Iron</keyword>
<evidence type="ECO:0000256" key="1">
    <source>
        <dbReference type="ARBA" id="ARBA00004141"/>
    </source>
</evidence>
<dbReference type="PANTHER" id="PTHR10978:SF5">
    <property type="entry name" value="SUCCINATE DEHYDROGENASE CYTOCHROME B560 SUBUNIT, MITOCHONDRIAL"/>
    <property type="match status" value="1"/>
</dbReference>
<name>A0A3S3P1G0_9ACAR</name>
<dbReference type="PROSITE" id="PS01001">
    <property type="entry name" value="SDH_CYT_2"/>
    <property type="match status" value="1"/>
</dbReference>
<dbReference type="InterPro" id="IPR014314">
    <property type="entry name" value="Succ_DH_cytb556"/>
</dbReference>
<keyword evidence="10" id="KW-0830">Ubiquinone</keyword>
<dbReference type="EMBL" id="NCKU01003556">
    <property type="protein sequence ID" value="RWS07296.1"/>
    <property type="molecule type" value="Genomic_DNA"/>
</dbReference>
<feature type="transmembrane region" description="Helical" evidence="8">
    <location>
        <begin position="116"/>
        <end position="140"/>
    </location>
</feature>
<dbReference type="GO" id="GO:0009055">
    <property type="term" value="F:electron transfer activity"/>
    <property type="evidence" value="ECO:0007669"/>
    <property type="project" value="InterPro"/>
</dbReference>
<feature type="transmembrane region" description="Helical" evidence="8">
    <location>
        <begin position="152"/>
        <end position="171"/>
    </location>
</feature>
<evidence type="ECO:0000256" key="5">
    <source>
        <dbReference type="ARBA" id="ARBA00022989"/>
    </source>
</evidence>
<accession>A0A3S3P1G0</accession>
<dbReference type="AlphaFoldDB" id="A0A3S3P1G0"/>
<keyword evidence="2" id="KW-0349">Heme</keyword>
<gene>
    <name evidence="9" type="ORF">B4U79_10707</name>
    <name evidence="10" type="ORF">B4U79_13459</name>
</gene>
<dbReference type="GO" id="GO:0006121">
    <property type="term" value="P:mitochondrial electron transport, succinate to ubiquinone"/>
    <property type="evidence" value="ECO:0007669"/>
    <property type="project" value="TreeGrafter"/>
</dbReference>
<dbReference type="Proteomes" id="UP000285301">
    <property type="component" value="Unassembled WGS sequence"/>
</dbReference>
<protein>
    <submittedName>
        <fullName evidence="10">Mitochondrial complex succinate-ubiquinone oxidoreductase subunit C-like protein</fullName>
    </submittedName>
</protein>
<proteinExistence type="predicted"/>
<evidence type="ECO:0000256" key="6">
    <source>
        <dbReference type="ARBA" id="ARBA00023004"/>
    </source>
</evidence>
<dbReference type="GO" id="GO:0046872">
    <property type="term" value="F:metal ion binding"/>
    <property type="evidence" value="ECO:0007669"/>
    <property type="project" value="UniProtKB-KW"/>
</dbReference>
<keyword evidence="11" id="KW-1185">Reference proteome</keyword>
<dbReference type="STRING" id="1965070.A0A3S3P1G0"/>
<dbReference type="GO" id="GO:0005739">
    <property type="term" value="C:mitochondrion"/>
    <property type="evidence" value="ECO:0007669"/>
    <property type="project" value="GOC"/>
</dbReference>
<dbReference type="InterPro" id="IPR000701">
    <property type="entry name" value="SuccDH_FuR_B_TM-su"/>
</dbReference>
<dbReference type="GO" id="GO:0006099">
    <property type="term" value="P:tricarboxylic acid cycle"/>
    <property type="evidence" value="ECO:0007669"/>
    <property type="project" value="InterPro"/>
</dbReference>
<evidence type="ECO:0000256" key="4">
    <source>
        <dbReference type="ARBA" id="ARBA00022723"/>
    </source>
</evidence>
<dbReference type="InterPro" id="IPR018495">
    <property type="entry name" value="Succ_DH_cyt_bsu_CS"/>
</dbReference>
<dbReference type="SUPFAM" id="SSF81343">
    <property type="entry name" value="Fumarate reductase respiratory complex transmembrane subunits"/>
    <property type="match status" value="1"/>
</dbReference>
<comment type="caution">
    <text evidence="10">The sequence shown here is derived from an EMBL/GenBank/DDBJ whole genome shotgun (WGS) entry which is preliminary data.</text>
</comment>
<dbReference type="InterPro" id="IPR034804">
    <property type="entry name" value="SQR/QFR_C/D"/>
</dbReference>